<dbReference type="GO" id="GO:0003677">
    <property type="term" value="F:DNA binding"/>
    <property type="evidence" value="ECO:0007669"/>
    <property type="project" value="InterPro"/>
</dbReference>
<dbReference type="Pfam" id="PF08281">
    <property type="entry name" value="Sigma70_r4_2"/>
    <property type="match status" value="1"/>
</dbReference>
<dbReference type="GO" id="GO:0016987">
    <property type="term" value="F:sigma factor activity"/>
    <property type="evidence" value="ECO:0007669"/>
    <property type="project" value="UniProtKB-KW"/>
</dbReference>
<keyword evidence="7" id="KW-1185">Reference proteome</keyword>
<dbReference type="InterPro" id="IPR039425">
    <property type="entry name" value="RNA_pol_sigma-70-like"/>
</dbReference>
<keyword evidence="3" id="KW-0731">Sigma factor</keyword>
<dbReference type="RefSeq" id="WP_114406295.1">
    <property type="nucleotide sequence ID" value="NZ_QOWE01000009.1"/>
</dbReference>
<dbReference type="CDD" id="cd06171">
    <property type="entry name" value="Sigma70_r4"/>
    <property type="match status" value="1"/>
</dbReference>
<reference evidence="6 7" key="1">
    <citation type="submission" date="2018-07" db="EMBL/GenBank/DDBJ databases">
        <title>Genome analysis of Larkinella rosea.</title>
        <authorList>
            <person name="Zhou Z."/>
            <person name="Wang G."/>
        </authorList>
    </citation>
    <scope>NUCLEOTIDE SEQUENCE [LARGE SCALE GENOMIC DNA]</scope>
    <source>
        <strain evidence="7">zzj9</strain>
    </source>
</reference>
<proteinExistence type="inferred from homology"/>
<evidence type="ECO:0000256" key="2">
    <source>
        <dbReference type="ARBA" id="ARBA00023015"/>
    </source>
</evidence>
<evidence type="ECO:0000313" key="6">
    <source>
        <dbReference type="EMBL" id="RCR69119.1"/>
    </source>
</evidence>
<protein>
    <submittedName>
        <fullName evidence="6">Sigma-70 family RNA polymerase sigma factor</fullName>
    </submittedName>
</protein>
<evidence type="ECO:0000256" key="3">
    <source>
        <dbReference type="ARBA" id="ARBA00023082"/>
    </source>
</evidence>
<comment type="similarity">
    <text evidence="1">Belongs to the sigma-70 factor family. ECF subfamily.</text>
</comment>
<sequence>METSVKNMAENVVWRNFRNGDSNALAQIFREQYDSLYYYGTKLTRDEDLVKDCIQNVFLKLWSRRDQLGEIRYVKAYLLKTLQRHISDEAVASGKKKNLQTDLVYEFDITFSHEDFLIAAQISKEQGEALARFLNQLSKRQREALFLKFYEGLDYEKIADVMALNVQSVRNLIHQSLKSLKEHKAELMPPSSSALRPVLDSACFDGKYASPLALLIAYFFAA</sequence>
<dbReference type="Gene3D" id="1.10.1740.10">
    <property type="match status" value="1"/>
</dbReference>
<dbReference type="InterPro" id="IPR036388">
    <property type="entry name" value="WH-like_DNA-bd_sf"/>
</dbReference>
<dbReference type="Gene3D" id="1.10.10.10">
    <property type="entry name" value="Winged helix-like DNA-binding domain superfamily/Winged helix DNA-binding domain"/>
    <property type="match status" value="1"/>
</dbReference>
<dbReference type="PANTHER" id="PTHR43133:SF46">
    <property type="entry name" value="RNA POLYMERASE SIGMA-70 FACTOR ECF SUBFAMILY"/>
    <property type="match status" value="1"/>
</dbReference>
<dbReference type="SUPFAM" id="SSF88946">
    <property type="entry name" value="Sigma2 domain of RNA polymerase sigma factors"/>
    <property type="match status" value="1"/>
</dbReference>
<gene>
    <name evidence="6" type="ORF">DUE52_12170</name>
</gene>
<dbReference type="NCBIfam" id="TIGR02937">
    <property type="entry name" value="sigma70-ECF"/>
    <property type="match status" value="1"/>
</dbReference>
<feature type="domain" description="RNA polymerase sigma factor 70 region 4 type 2" evidence="5">
    <location>
        <begin position="128"/>
        <end position="180"/>
    </location>
</feature>
<evidence type="ECO:0000256" key="1">
    <source>
        <dbReference type="ARBA" id="ARBA00010641"/>
    </source>
</evidence>
<keyword evidence="2" id="KW-0805">Transcription regulation</keyword>
<comment type="caution">
    <text evidence="6">The sequence shown here is derived from an EMBL/GenBank/DDBJ whole genome shotgun (WGS) entry which is preliminary data.</text>
</comment>
<dbReference type="InterPro" id="IPR013325">
    <property type="entry name" value="RNA_pol_sigma_r2"/>
</dbReference>
<dbReference type="InterPro" id="IPR013249">
    <property type="entry name" value="RNA_pol_sigma70_r4_t2"/>
</dbReference>
<evidence type="ECO:0000256" key="4">
    <source>
        <dbReference type="ARBA" id="ARBA00023163"/>
    </source>
</evidence>
<dbReference type="AlphaFoldDB" id="A0A368JN67"/>
<evidence type="ECO:0000313" key="7">
    <source>
        <dbReference type="Proteomes" id="UP000253383"/>
    </source>
</evidence>
<dbReference type="Proteomes" id="UP000253383">
    <property type="component" value="Unassembled WGS sequence"/>
</dbReference>
<accession>A0A368JN67</accession>
<keyword evidence="4" id="KW-0804">Transcription</keyword>
<dbReference type="EMBL" id="QOWE01000009">
    <property type="protein sequence ID" value="RCR69119.1"/>
    <property type="molecule type" value="Genomic_DNA"/>
</dbReference>
<dbReference type="InterPro" id="IPR014284">
    <property type="entry name" value="RNA_pol_sigma-70_dom"/>
</dbReference>
<dbReference type="InterPro" id="IPR013324">
    <property type="entry name" value="RNA_pol_sigma_r3/r4-like"/>
</dbReference>
<dbReference type="OrthoDB" id="1121921at2"/>
<name>A0A368JN67_9BACT</name>
<dbReference type="GO" id="GO:0006352">
    <property type="term" value="P:DNA-templated transcription initiation"/>
    <property type="evidence" value="ECO:0007669"/>
    <property type="project" value="InterPro"/>
</dbReference>
<organism evidence="6 7">
    <name type="scientific">Larkinella punicea</name>
    <dbReference type="NCBI Taxonomy" id="2315727"/>
    <lineage>
        <taxon>Bacteria</taxon>
        <taxon>Pseudomonadati</taxon>
        <taxon>Bacteroidota</taxon>
        <taxon>Cytophagia</taxon>
        <taxon>Cytophagales</taxon>
        <taxon>Spirosomataceae</taxon>
        <taxon>Larkinella</taxon>
    </lineage>
</organism>
<evidence type="ECO:0000259" key="5">
    <source>
        <dbReference type="Pfam" id="PF08281"/>
    </source>
</evidence>
<dbReference type="SUPFAM" id="SSF88659">
    <property type="entry name" value="Sigma3 and sigma4 domains of RNA polymerase sigma factors"/>
    <property type="match status" value="1"/>
</dbReference>
<dbReference type="PANTHER" id="PTHR43133">
    <property type="entry name" value="RNA POLYMERASE ECF-TYPE SIGMA FACTO"/>
    <property type="match status" value="1"/>
</dbReference>